<dbReference type="AlphaFoldDB" id="A0A850H353"/>
<reference evidence="1 2" key="1">
    <citation type="submission" date="2020-06" db="EMBL/GenBank/DDBJ databases">
        <title>Altererythrobacter sp. HHU K3-1.</title>
        <authorList>
            <person name="Zhang D."/>
            <person name="Xue H."/>
        </authorList>
    </citation>
    <scope>NUCLEOTIDE SEQUENCE [LARGE SCALE GENOMIC DNA]</scope>
    <source>
        <strain evidence="1 2">HHU K3-1</strain>
    </source>
</reference>
<organism evidence="1 2">
    <name type="scientific">Qipengyuania atrilutea</name>
    <dbReference type="NCBI Taxonomy" id="2744473"/>
    <lineage>
        <taxon>Bacteria</taxon>
        <taxon>Pseudomonadati</taxon>
        <taxon>Pseudomonadota</taxon>
        <taxon>Alphaproteobacteria</taxon>
        <taxon>Sphingomonadales</taxon>
        <taxon>Erythrobacteraceae</taxon>
        <taxon>Qipengyuania</taxon>
    </lineage>
</organism>
<proteinExistence type="predicted"/>
<accession>A0A850H353</accession>
<keyword evidence="2" id="KW-1185">Reference proteome</keyword>
<sequence length="157" mass="17330">MTVPLHEEGRGRSVATLPAEPSLTGFDFSDLQTFRSVPTGQNFDVVAMHGLVIVFDRLAIHQGFIAGKLYVRESQRPHGAMPWSSWLDTERQYGDRAGPTGPLRTRREVVHYISHPATGGPSLRLPCGHIDGPYKDHAFGRDLIGKVIGVYQPGRQS</sequence>
<dbReference type="Proteomes" id="UP000561438">
    <property type="component" value="Unassembled WGS sequence"/>
</dbReference>
<evidence type="ECO:0000313" key="1">
    <source>
        <dbReference type="EMBL" id="NVD43475.1"/>
    </source>
</evidence>
<dbReference type="EMBL" id="JABWGV010000001">
    <property type="protein sequence ID" value="NVD43475.1"/>
    <property type="molecule type" value="Genomic_DNA"/>
</dbReference>
<evidence type="ECO:0000313" key="2">
    <source>
        <dbReference type="Proteomes" id="UP000561438"/>
    </source>
</evidence>
<comment type="caution">
    <text evidence="1">The sequence shown here is derived from an EMBL/GenBank/DDBJ whole genome shotgun (WGS) entry which is preliminary data.</text>
</comment>
<gene>
    <name evidence="1" type="ORF">HUV48_00400</name>
</gene>
<dbReference type="RefSeq" id="WP_176265809.1">
    <property type="nucleotide sequence ID" value="NZ_JABWGV010000001.1"/>
</dbReference>
<name>A0A850H353_9SPHN</name>
<protein>
    <submittedName>
        <fullName evidence="1">Uncharacterized protein</fullName>
    </submittedName>
</protein>